<evidence type="ECO:0000256" key="4">
    <source>
        <dbReference type="PROSITE-ProRule" id="PRU00175"/>
    </source>
</evidence>
<dbReference type="PANTHER" id="PTHR14155:SF610">
    <property type="entry name" value="OS01G0755700 PROTEIN"/>
    <property type="match status" value="1"/>
</dbReference>
<evidence type="ECO:0000256" key="5">
    <source>
        <dbReference type="SAM" id="MobiDB-lite"/>
    </source>
</evidence>
<dbReference type="Pfam" id="PF13639">
    <property type="entry name" value="zf-RING_2"/>
    <property type="match status" value="1"/>
</dbReference>
<evidence type="ECO:0000259" key="7">
    <source>
        <dbReference type="PROSITE" id="PS50089"/>
    </source>
</evidence>
<dbReference type="SUPFAM" id="SSF57850">
    <property type="entry name" value="RING/U-box"/>
    <property type="match status" value="1"/>
</dbReference>
<dbReference type="CDD" id="cd12087">
    <property type="entry name" value="TM_EGFR-like"/>
    <property type="match status" value="1"/>
</dbReference>
<feature type="compositionally biased region" description="Polar residues" evidence="5">
    <location>
        <begin position="400"/>
        <end position="411"/>
    </location>
</feature>
<feature type="domain" description="RING-type" evidence="7">
    <location>
        <begin position="467"/>
        <end position="509"/>
    </location>
</feature>
<feature type="region of interest" description="Disordered" evidence="5">
    <location>
        <begin position="400"/>
        <end position="419"/>
    </location>
</feature>
<keyword evidence="6" id="KW-0472">Membrane</keyword>
<dbReference type="AlphaFoldDB" id="A0A9W8AQN4"/>
<comment type="caution">
    <text evidence="8">The sequence shown here is derived from an EMBL/GenBank/DDBJ whole genome shotgun (WGS) entry which is preliminary data.</text>
</comment>
<dbReference type="OrthoDB" id="8062037at2759"/>
<dbReference type="PANTHER" id="PTHR14155">
    <property type="entry name" value="RING FINGER DOMAIN-CONTAINING"/>
    <property type="match status" value="1"/>
</dbReference>
<keyword evidence="1" id="KW-0479">Metal-binding</keyword>
<dbReference type="Proteomes" id="UP001150925">
    <property type="component" value="Unassembled WGS sequence"/>
</dbReference>
<feature type="region of interest" description="Disordered" evidence="5">
    <location>
        <begin position="289"/>
        <end position="344"/>
    </location>
</feature>
<keyword evidence="3" id="KW-0862">Zinc</keyword>
<evidence type="ECO:0000313" key="8">
    <source>
        <dbReference type="EMBL" id="KAJ1962324.1"/>
    </source>
</evidence>
<evidence type="ECO:0000313" key="9">
    <source>
        <dbReference type="Proteomes" id="UP001150925"/>
    </source>
</evidence>
<feature type="compositionally biased region" description="Acidic residues" evidence="5">
    <location>
        <begin position="289"/>
        <end position="302"/>
    </location>
</feature>
<dbReference type="SMART" id="SM00184">
    <property type="entry name" value="RING"/>
    <property type="match status" value="1"/>
</dbReference>
<feature type="compositionally biased region" description="Basic and acidic residues" evidence="5">
    <location>
        <begin position="328"/>
        <end position="344"/>
    </location>
</feature>
<organism evidence="8 9">
    <name type="scientific">Dispira parvispora</name>
    <dbReference type="NCBI Taxonomy" id="1520584"/>
    <lineage>
        <taxon>Eukaryota</taxon>
        <taxon>Fungi</taxon>
        <taxon>Fungi incertae sedis</taxon>
        <taxon>Zoopagomycota</taxon>
        <taxon>Kickxellomycotina</taxon>
        <taxon>Dimargaritomycetes</taxon>
        <taxon>Dimargaritales</taxon>
        <taxon>Dimargaritaceae</taxon>
        <taxon>Dispira</taxon>
    </lineage>
</organism>
<dbReference type="GO" id="GO:0008270">
    <property type="term" value="F:zinc ion binding"/>
    <property type="evidence" value="ECO:0007669"/>
    <property type="project" value="UniProtKB-KW"/>
</dbReference>
<accession>A0A9W8AQN4</accession>
<keyword evidence="2 4" id="KW-0863">Zinc-finger</keyword>
<dbReference type="EMBL" id="JANBPY010000981">
    <property type="protein sequence ID" value="KAJ1962324.1"/>
    <property type="molecule type" value="Genomic_DNA"/>
</dbReference>
<dbReference type="Gene3D" id="3.30.40.10">
    <property type="entry name" value="Zinc/RING finger domain, C3HC4 (zinc finger)"/>
    <property type="match status" value="1"/>
</dbReference>
<dbReference type="PROSITE" id="PS50089">
    <property type="entry name" value="ZF_RING_2"/>
    <property type="match status" value="1"/>
</dbReference>
<feature type="region of interest" description="Disordered" evidence="5">
    <location>
        <begin position="365"/>
        <end position="388"/>
    </location>
</feature>
<sequence>MIDPDNYSVADNSSTVTLADRANDFLLQFPDSPRDLYEGVVVFAPDPRNTVLDDHLQYVALVNTSNSKESHHALLDLNKPSVQLVILYPSSRDIPPEAIVYASDEGKPSITVSYSIGQRLQSDWSTYTNDPNSDRGPSSDLITLPSNNVTANPDQSFPQRLWLRVYCFSGDKATSGPNSVVGAVLATVISVAVVILAILLYFLVIRKRRQHTRKRAQDEETMLTQRHQLKQSLLKQDVQSRNAPPLTMEKMHLLPTLLITKENYHSFPLASQKALQCFEMAYPHFITSSDEETDDEVDDDNSNAERVSDHRPLEEAQTPINNSMSPEPHGKDPLEANHTGDDIEPRTLPIMATMMAMKRATTTETVLGSPLPSPALPKNIESEPRTVAKKPLSPIKIPSEVTNYSCNTRPPSTSPPADANTPITQAMVSLTSISKSPSNSDPLSPRRLRKTLTKKCEEIFQKGPPICGVCMCDFNLGDLVRQLPCHHIFHPDCVDEWLTKKVARCPLCKFNCTPRRITFNQRHHMSSLPIPNFPSPVHYH</sequence>
<keyword evidence="9" id="KW-1185">Reference proteome</keyword>
<feature type="transmembrane region" description="Helical" evidence="6">
    <location>
        <begin position="180"/>
        <end position="205"/>
    </location>
</feature>
<keyword evidence="6" id="KW-0812">Transmembrane</keyword>
<dbReference type="CDD" id="cd16454">
    <property type="entry name" value="RING-H2_PA-TM-RING"/>
    <property type="match status" value="1"/>
</dbReference>
<dbReference type="InterPro" id="IPR053238">
    <property type="entry name" value="RING-H2_zinc_finger"/>
</dbReference>
<reference evidence="8" key="1">
    <citation type="submission" date="2022-07" db="EMBL/GenBank/DDBJ databases">
        <title>Phylogenomic reconstructions and comparative analyses of Kickxellomycotina fungi.</title>
        <authorList>
            <person name="Reynolds N.K."/>
            <person name="Stajich J.E."/>
            <person name="Barry K."/>
            <person name="Grigoriev I.V."/>
            <person name="Crous P."/>
            <person name="Smith M.E."/>
        </authorList>
    </citation>
    <scope>NUCLEOTIDE SEQUENCE</scope>
    <source>
        <strain evidence="8">RSA 1196</strain>
    </source>
</reference>
<evidence type="ECO:0000256" key="6">
    <source>
        <dbReference type="SAM" id="Phobius"/>
    </source>
</evidence>
<gene>
    <name evidence="8" type="ORF">IWQ62_003566</name>
</gene>
<dbReference type="InterPro" id="IPR001841">
    <property type="entry name" value="Znf_RING"/>
</dbReference>
<evidence type="ECO:0000256" key="3">
    <source>
        <dbReference type="ARBA" id="ARBA00022833"/>
    </source>
</evidence>
<evidence type="ECO:0000256" key="2">
    <source>
        <dbReference type="ARBA" id="ARBA00022771"/>
    </source>
</evidence>
<dbReference type="InterPro" id="IPR013083">
    <property type="entry name" value="Znf_RING/FYVE/PHD"/>
</dbReference>
<protein>
    <recommendedName>
        <fullName evidence="7">RING-type domain-containing protein</fullName>
    </recommendedName>
</protein>
<name>A0A9W8AQN4_9FUNG</name>
<proteinExistence type="predicted"/>
<keyword evidence="6" id="KW-1133">Transmembrane helix</keyword>
<evidence type="ECO:0000256" key="1">
    <source>
        <dbReference type="ARBA" id="ARBA00022723"/>
    </source>
</evidence>